<proteinExistence type="inferred from homology"/>
<dbReference type="SUPFAM" id="SSF51556">
    <property type="entry name" value="Metallo-dependent hydrolases"/>
    <property type="match status" value="1"/>
</dbReference>
<dbReference type="InterPro" id="IPR006330">
    <property type="entry name" value="Ado/ade_deaminase"/>
</dbReference>
<feature type="site" description="Important for catalytic activity" evidence="5">
    <location>
        <position position="218"/>
    </location>
</feature>
<dbReference type="EC" id="3.5.4.2" evidence="5"/>
<dbReference type="Gene3D" id="3.20.20.140">
    <property type="entry name" value="Metal-dependent hydrolases"/>
    <property type="match status" value="1"/>
</dbReference>
<comment type="catalytic activity">
    <reaction evidence="5">
        <text>adenine + H2O + H(+) = hypoxanthine + NH4(+)</text>
        <dbReference type="Rhea" id="RHEA:23688"/>
        <dbReference type="ChEBI" id="CHEBI:15377"/>
        <dbReference type="ChEBI" id="CHEBI:15378"/>
        <dbReference type="ChEBI" id="CHEBI:16708"/>
        <dbReference type="ChEBI" id="CHEBI:17368"/>
        <dbReference type="ChEBI" id="CHEBI:28938"/>
        <dbReference type="EC" id="3.5.4.2"/>
    </reaction>
</comment>
<feature type="binding site" evidence="5">
    <location>
        <position position="275"/>
    </location>
    <ligand>
        <name>Zn(2+)</name>
        <dbReference type="ChEBI" id="CHEBI:29105"/>
        <note>catalytic</note>
    </ligand>
</feature>
<comment type="function">
    <text evidence="5">Catalyzes the hydrolytic deamination of adenine to hypoxanthine. Plays an important role in the purine salvage pathway and in nitrogen catabolism.</text>
</comment>
<reference evidence="7 8" key="1">
    <citation type="journal article" date="2019" name="J Genomics">
        <title>The Draft Genome of a Hydrogen-producing Cyanobacterium, Arthrospira platensis NIES-46.</title>
        <authorList>
            <person name="Suzuki S."/>
            <person name="Yamaguchi H."/>
            <person name="Kawachi M."/>
        </authorList>
    </citation>
    <scope>NUCLEOTIDE SEQUENCE [LARGE SCALE GENOMIC DNA]</scope>
    <source>
        <strain evidence="7 8">NIES-46</strain>
    </source>
</reference>
<evidence type="ECO:0000256" key="2">
    <source>
        <dbReference type="ARBA" id="ARBA00022801"/>
    </source>
</evidence>
<organism evidence="7 8">
    <name type="scientific">Limnospira platensis NIES-46</name>
    <dbReference type="NCBI Taxonomy" id="1236695"/>
    <lineage>
        <taxon>Bacteria</taxon>
        <taxon>Bacillati</taxon>
        <taxon>Cyanobacteriota</taxon>
        <taxon>Cyanophyceae</taxon>
        <taxon>Oscillatoriophycideae</taxon>
        <taxon>Oscillatoriales</taxon>
        <taxon>Sirenicapillariaceae</taxon>
        <taxon>Limnospira</taxon>
    </lineage>
</organism>
<dbReference type="Proteomes" id="UP000326169">
    <property type="component" value="Unassembled WGS sequence"/>
</dbReference>
<evidence type="ECO:0000256" key="1">
    <source>
        <dbReference type="ARBA" id="ARBA00022723"/>
    </source>
</evidence>
<feature type="binding site" evidence="5">
    <location>
        <position position="16"/>
    </location>
    <ligand>
        <name>Zn(2+)</name>
        <dbReference type="ChEBI" id="CHEBI:29105"/>
        <note>catalytic</note>
    </ligand>
</feature>
<accession>A0A5M3T3F0</accession>
<gene>
    <name evidence="7" type="ORF">NIES46_04510</name>
</gene>
<dbReference type="NCBIfam" id="NF006850">
    <property type="entry name" value="PRK09358.1-6"/>
    <property type="match status" value="1"/>
</dbReference>
<dbReference type="HAMAP" id="MF_01962">
    <property type="entry name" value="Adenine_deaminase"/>
    <property type="match status" value="1"/>
</dbReference>
<keyword evidence="8" id="KW-1185">Reference proteome</keyword>
<feature type="binding site" evidence="5">
    <location>
        <position position="194"/>
    </location>
    <ligand>
        <name>Zn(2+)</name>
        <dbReference type="ChEBI" id="CHEBI:29105"/>
        <note>catalytic</note>
    </ligand>
</feature>
<dbReference type="Pfam" id="PF00962">
    <property type="entry name" value="A_deaminase"/>
    <property type="match status" value="1"/>
</dbReference>
<feature type="active site" description="Proton donor" evidence="5">
    <location>
        <position position="197"/>
    </location>
</feature>
<dbReference type="PANTHER" id="PTHR43114:SF6">
    <property type="entry name" value="ADENINE DEAMINASE"/>
    <property type="match status" value="1"/>
</dbReference>
<dbReference type="InterPro" id="IPR032466">
    <property type="entry name" value="Metal_Hydrolase"/>
</dbReference>
<dbReference type="PANTHER" id="PTHR43114">
    <property type="entry name" value="ADENINE DEAMINASE"/>
    <property type="match status" value="1"/>
</dbReference>
<evidence type="ECO:0000256" key="5">
    <source>
        <dbReference type="HAMAP-Rule" id="MF_01962"/>
    </source>
</evidence>
<comment type="similarity">
    <text evidence="5">Belongs to the metallo-dependent hydrolases superfamily. Adenosine and AMP deaminases family. Adenine deaminase type 2 subfamily.</text>
</comment>
<feature type="domain" description="Adenosine deaminase" evidence="6">
    <location>
        <begin position="9"/>
        <end position="328"/>
    </location>
</feature>
<feature type="binding site" evidence="5">
    <location>
        <position position="14"/>
    </location>
    <ligand>
        <name>Zn(2+)</name>
        <dbReference type="ChEBI" id="CHEBI:29105"/>
        <note>catalytic</note>
    </ligand>
</feature>
<evidence type="ECO:0000313" key="7">
    <source>
        <dbReference type="EMBL" id="GCE92411.1"/>
    </source>
</evidence>
<keyword evidence="3 5" id="KW-0862">Zinc</keyword>
<keyword evidence="4 5" id="KW-0546">Nucleotide metabolism</keyword>
<evidence type="ECO:0000313" key="8">
    <source>
        <dbReference type="Proteomes" id="UP000326169"/>
    </source>
</evidence>
<keyword evidence="2 5" id="KW-0378">Hydrolase</keyword>
<dbReference type="GeneID" id="301681420"/>
<evidence type="ECO:0000256" key="4">
    <source>
        <dbReference type="ARBA" id="ARBA00023080"/>
    </source>
</evidence>
<name>A0A5M3T3F0_LIMPL</name>
<evidence type="ECO:0000256" key="3">
    <source>
        <dbReference type="ARBA" id="ARBA00022833"/>
    </source>
</evidence>
<dbReference type="InterPro" id="IPR028892">
    <property type="entry name" value="ADE"/>
</dbReference>
<dbReference type="NCBIfam" id="TIGR01430">
    <property type="entry name" value="aden_deam"/>
    <property type="match status" value="1"/>
</dbReference>
<dbReference type="RefSeq" id="WP_006616348.1">
    <property type="nucleotide sequence ID" value="NZ_BIMW01000014.1"/>
</dbReference>
<comment type="cofactor">
    <cofactor evidence="5">
        <name>Zn(2+)</name>
        <dbReference type="ChEBI" id="CHEBI:29105"/>
    </cofactor>
    <text evidence="5">Binds 1 zinc ion per subunit.</text>
</comment>
<dbReference type="InterPro" id="IPR001365">
    <property type="entry name" value="A_deaminase_dom"/>
</dbReference>
<protein>
    <recommendedName>
        <fullName evidence="5">Adenine deaminase</fullName>
        <shortName evidence="5">ADE</shortName>
        <ecNumber evidence="5">3.5.4.2</ecNumber>
    </recommendedName>
    <alternativeName>
        <fullName evidence="5">Adenine aminohydrolase</fullName>
        <shortName evidence="5">AAH</shortName>
    </alternativeName>
</protein>
<evidence type="ECO:0000259" key="6">
    <source>
        <dbReference type="Pfam" id="PF00962"/>
    </source>
</evidence>
<comment type="caution">
    <text evidence="7">The sequence shown here is derived from an EMBL/GenBank/DDBJ whole genome shotgun (WGS) entry which is preliminary data.</text>
</comment>
<dbReference type="EMBL" id="BIMW01000014">
    <property type="protein sequence ID" value="GCE92411.1"/>
    <property type="molecule type" value="Genomic_DNA"/>
</dbReference>
<feature type="binding site" evidence="5">
    <location>
        <position position="276"/>
    </location>
    <ligand>
        <name>substrate</name>
    </ligand>
</feature>
<dbReference type="CDD" id="cd01320">
    <property type="entry name" value="ADA"/>
    <property type="match status" value="1"/>
</dbReference>
<sequence>MNQFIYGLPKAELHLHIEGTLEPQMMFDLAQRNHLSLPFESVADVQNSYHLSNLQSFLDLYYQGAQVLCTDQDFYDLTWAYLQKCYQQNVRHTEIFFDPQTHGDRGIDFPVVYHGIQSALQDAKTYLNISSHLILCFLRDLSAEAAMNTLEQALPYQDGIIAVGLDSAELHNPPSKFQQVFERAKSEGFLTVAHGGEEAGADYIWSAINLLQVSRIDHGVRCTEDPALVTYLAQQQIPLTVCPLSNVKLGVFPDINSHNVKQLLELGLCVTINSDDPAYFGGYINENYLAVQEALNFTNSQLIQLAKNSFMASFLSQAEKDKYLAEIENHEYNGRGGFPS</sequence>
<keyword evidence="1 5" id="KW-0479">Metal-binding</keyword>